<dbReference type="Proteomes" id="UP000011087">
    <property type="component" value="Unassembled WGS sequence"/>
</dbReference>
<dbReference type="GO" id="GO:0004674">
    <property type="term" value="F:protein serine/threonine kinase activity"/>
    <property type="evidence" value="ECO:0007669"/>
    <property type="project" value="UniProtKB-KW"/>
</dbReference>
<dbReference type="InterPro" id="IPR051852">
    <property type="entry name" value="Alpha-type_PK"/>
</dbReference>
<dbReference type="KEGG" id="gtt:GUITHDRAFT_105739"/>
<protein>
    <recommendedName>
        <fullName evidence="7">Alpha-type protein kinase domain-containing protein</fullName>
    </recommendedName>
</protein>
<feature type="region of interest" description="Disordered" evidence="6">
    <location>
        <begin position="481"/>
        <end position="502"/>
    </location>
</feature>
<feature type="domain" description="Alpha-type protein kinase" evidence="7">
    <location>
        <begin position="32"/>
        <end position="243"/>
    </location>
</feature>
<dbReference type="GO" id="GO:0005524">
    <property type="term" value="F:ATP binding"/>
    <property type="evidence" value="ECO:0007669"/>
    <property type="project" value="UniProtKB-KW"/>
</dbReference>
<keyword evidence="4" id="KW-0418">Kinase</keyword>
<evidence type="ECO:0000256" key="1">
    <source>
        <dbReference type="ARBA" id="ARBA00022527"/>
    </source>
</evidence>
<dbReference type="Pfam" id="PF02816">
    <property type="entry name" value="Alpha_kinase"/>
    <property type="match status" value="1"/>
</dbReference>
<dbReference type="SMART" id="SM00811">
    <property type="entry name" value="Alpha_kinase"/>
    <property type="match status" value="1"/>
</dbReference>
<keyword evidence="1" id="KW-0723">Serine/threonine-protein kinase</keyword>
<evidence type="ECO:0000256" key="6">
    <source>
        <dbReference type="SAM" id="MobiDB-lite"/>
    </source>
</evidence>
<reference evidence="10" key="2">
    <citation type="submission" date="2012-11" db="EMBL/GenBank/DDBJ databases">
        <authorList>
            <person name="Kuo A."/>
            <person name="Curtis B.A."/>
            <person name="Tanifuji G."/>
            <person name="Burki F."/>
            <person name="Gruber A."/>
            <person name="Irimia M."/>
            <person name="Maruyama S."/>
            <person name="Arias M.C."/>
            <person name="Ball S.G."/>
            <person name="Gile G.H."/>
            <person name="Hirakawa Y."/>
            <person name="Hopkins J.F."/>
            <person name="Rensing S.A."/>
            <person name="Schmutz J."/>
            <person name="Symeonidi A."/>
            <person name="Elias M."/>
            <person name="Eveleigh R.J."/>
            <person name="Herman E.K."/>
            <person name="Klute M.J."/>
            <person name="Nakayama T."/>
            <person name="Obornik M."/>
            <person name="Reyes-Prieto A."/>
            <person name="Armbrust E.V."/>
            <person name="Aves S.J."/>
            <person name="Beiko R.G."/>
            <person name="Coutinho P."/>
            <person name="Dacks J.B."/>
            <person name="Durnford D.G."/>
            <person name="Fast N.M."/>
            <person name="Green B.R."/>
            <person name="Grisdale C."/>
            <person name="Hempe F."/>
            <person name="Henrissat B."/>
            <person name="Hoppner M.P."/>
            <person name="Ishida K.-I."/>
            <person name="Kim E."/>
            <person name="Koreny L."/>
            <person name="Kroth P.G."/>
            <person name="Liu Y."/>
            <person name="Malik S.-B."/>
            <person name="Maier U.G."/>
            <person name="McRose D."/>
            <person name="Mock T."/>
            <person name="Neilson J.A."/>
            <person name="Onodera N.T."/>
            <person name="Poole A.M."/>
            <person name="Pritham E.J."/>
            <person name="Richards T.A."/>
            <person name="Rocap G."/>
            <person name="Roy S.W."/>
            <person name="Sarai C."/>
            <person name="Schaack S."/>
            <person name="Shirato S."/>
            <person name="Slamovits C.H."/>
            <person name="Spencer D.F."/>
            <person name="Suzuki S."/>
            <person name="Worden A.Z."/>
            <person name="Zauner S."/>
            <person name="Barry K."/>
            <person name="Bell C."/>
            <person name="Bharti A.K."/>
            <person name="Crow J.A."/>
            <person name="Grimwood J."/>
            <person name="Kramer R."/>
            <person name="Lindquist E."/>
            <person name="Lucas S."/>
            <person name="Salamov A."/>
            <person name="McFadden G.I."/>
            <person name="Lane C.E."/>
            <person name="Keeling P.J."/>
            <person name="Gray M.W."/>
            <person name="Grigoriev I.V."/>
            <person name="Archibald J.M."/>
        </authorList>
    </citation>
    <scope>NUCLEOTIDE SEQUENCE</scope>
    <source>
        <strain evidence="10">CCMP2712</strain>
    </source>
</reference>
<keyword evidence="10" id="KW-1185">Reference proteome</keyword>
<dbReference type="Gene3D" id="3.30.200.20">
    <property type="entry name" value="Phosphorylase Kinase, domain 1"/>
    <property type="match status" value="2"/>
</dbReference>
<accession>L1JKB3</accession>
<reference evidence="9" key="3">
    <citation type="submission" date="2015-06" db="UniProtKB">
        <authorList>
            <consortium name="EnsemblProtists"/>
        </authorList>
    </citation>
    <scope>IDENTIFICATION</scope>
</reference>
<evidence type="ECO:0000259" key="7">
    <source>
        <dbReference type="PROSITE" id="PS51158"/>
    </source>
</evidence>
<dbReference type="CDD" id="cd04515">
    <property type="entry name" value="Alpha_kinase"/>
    <property type="match status" value="1"/>
</dbReference>
<sequence length="502" mass="56096">MMERKKKRAGKDLLKKYQPGQIRRCQKGIKYTYDVGNEVWSQEPCSVLLDDKPLAEGGMRWCVKMTLIDSIGIQKQHVAKIFKPEIVPPKIEDKIYFDEAMTQTVAESFARLFNSKKVSEHGQQVSIKFLPVSVVQLIECEGRLINVEPLLEGKYVKHNDNDGNVESKEKVPQAFSHFTHHISNRRLLVCDIQGVGTFYTDPQIHSIDGKSFGIGNIGREGILSFFNSHQCNDICKQLGLLTIARNLDDLPDSPCRSPLPAASRNDKWTAFRYDNALNDGIARATKLKTQPASPPQPEGILEAQTMLLGLKRRLLQSQLAHKQELLQSQVLMGSEVSQATSTASSRNLSSHHKANQQLQELILKLELLLKKKQLEDLQGTLTEKESKVSAEPRQEMFTCKFCGLRSSSEYTLIQHGAHHLQGCPRRADPECDQESVSTLSAMPTSWTQGPSLCGTPNPNSCSAQSGSQTYSEFQLAINVERRDRRGSGAKKALGGYIQVKKP</sequence>
<name>L1JKB3_GUITC</name>
<proteinExistence type="predicted"/>
<dbReference type="HOGENOM" id="CLU_543434_0_0_1"/>
<evidence type="ECO:0000313" key="10">
    <source>
        <dbReference type="Proteomes" id="UP000011087"/>
    </source>
</evidence>
<evidence type="ECO:0000256" key="3">
    <source>
        <dbReference type="ARBA" id="ARBA00022741"/>
    </source>
</evidence>
<evidence type="ECO:0000256" key="4">
    <source>
        <dbReference type="ARBA" id="ARBA00022777"/>
    </source>
</evidence>
<keyword evidence="5" id="KW-0067">ATP-binding</keyword>
<keyword evidence="2" id="KW-0808">Transferase</keyword>
<reference evidence="8 10" key="1">
    <citation type="journal article" date="2012" name="Nature">
        <title>Algal genomes reveal evolutionary mosaicism and the fate of nucleomorphs.</title>
        <authorList>
            <consortium name="DOE Joint Genome Institute"/>
            <person name="Curtis B.A."/>
            <person name="Tanifuji G."/>
            <person name="Burki F."/>
            <person name="Gruber A."/>
            <person name="Irimia M."/>
            <person name="Maruyama S."/>
            <person name="Arias M.C."/>
            <person name="Ball S.G."/>
            <person name="Gile G.H."/>
            <person name="Hirakawa Y."/>
            <person name="Hopkins J.F."/>
            <person name="Kuo A."/>
            <person name="Rensing S.A."/>
            <person name="Schmutz J."/>
            <person name="Symeonidi A."/>
            <person name="Elias M."/>
            <person name="Eveleigh R.J."/>
            <person name="Herman E.K."/>
            <person name="Klute M.J."/>
            <person name="Nakayama T."/>
            <person name="Obornik M."/>
            <person name="Reyes-Prieto A."/>
            <person name="Armbrust E.V."/>
            <person name="Aves S.J."/>
            <person name="Beiko R.G."/>
            <person name="Coutinho P."/>
            <person name="Dacks J.B."/>
            <person name="Durnford D.G."/>
            <person name="Fast N.M."/>
            <person name="Green B.R."/>
            <person name="Grisdale C.J."/>
            <person name="Hempel F."/>
            <person name="Henrissat B."/>
            <person name="Hoppner M.P."/>
            <person name="Ishida K."/>
            <person name="Kim E."/>
            <person name="Koreny L."/>
            <person name="Kroth P.G."/>
            <person name="Liu Y."/>
            <person name="Malik S.B."/>
            <person name="Maier U.G."/>
            <person name="McRose D."/>
            <person name="Mock T."/>
            <person name="Neilson J.A."/>
            <person name="Onodera N.T."/>
            <person name="Poole A.M."/>
            <person name="Pritham E.J."/>
            <person name="Richards T.A."/>
            <person name="Rocap G."/>
            <person name="Roy S.W."/>
            <person name="Sarai C."/>
            <person name="Schaack S."/>
            <person name="Shirato S."/>
            <person name="Slamovits C.H."/>
            <person name="Spencer D.F."/>
            <person name="Suzuki S."/>
            <person name="Worden A.Z."/>
            <person name="Zauner S."/>
            <person name="Barry K."/>
            <person name="Bell C."/>
            <person name="Bharti A.K."/>
            <person name="Crow J.A."/>
            <person name="Grimwood J."/>
            <person name="Kramer R."/>
            <person name="Lindquist E."/>
            <person name="Lucas S."/>
            <person name="Salamov A."/>
            <person name="McFadden G.I."/>
            <person name="Lane C.E."/>
            <person name="Keeling P.J."/>
            <person name="Gray M.W."/>
            <person name="Grigoriev I.V."/>
            <person name="Archibald J.M."/>
        </authorList>
    </citation>
    <scope>NUCLEOTIDE SEQUENCE</scope>
    <source>
        <strain evidence="8 10">CCMP2712</strain>
    </source>
</reference>
<dbReference type="EnsemblProtists" id="EKX48594">
    <property type="protein sequence ID" value="EKX48594"/>
    <property type="gene ID" value="GUITHDRAFT_105739"/>
</dbReference>
<dbReference type="SUPFAM" id="SSF56112">
    <property type="entry name" value="Protein kinase-like (PK-like)"/>
    <property type="match status" value="1"/>
</dbReference>
<dbReference type="Gene3D" id="3.20.200.10">
    <property type="entry name" value="MHCK/EF2 kinase"/>
    <property type="match status" value="1"/>
</dbReference>
<dbReference type="PaxDb" id="55529-EKX48594"/>
<dbReference type="STRING" id="905079.L1JKB3"/>
<dbReference type="GO" id="GO:1903013">
    <property type="term" value="P:response to differentiation-inducing factor 1"/>
    <property type="evidence" value="ECO:0007669"/>
    <property type="project" value="TreeGrafter"/>
</dbReference>
<dbReference type="OrthoDB" id="301415at2759"/>
<dbReference type="eggNOG" id="ENOG502QVA3">
    <property type="taxonomic scope" value="Eukaryota"/>
</dbReference>
<evidence type="ECO:0000256" key="5">
    <source>
        <dbReference type="ARBA" id="ARBA00022840"/>
    </source>
</evidence>
<dbReference type="AlphaFoldDB" id="L1JKB3"/>
<dbReference type="GO" id="GO:0031037">
    <property type="term" value="P:myosin II filament disassembly"/>
    <property type="evidence" value="ECO:0007669"/>
    <property type="project" value="TreeGrafter"/>
</dbReference>
<dbReference type="PANTHER" id="PTHR45992:SF2">
    <property type="entry name" value="EUKARYOTIC ELONGATION FACTOR 2 KINASE"/>
    <property type="match status" value="1"/>
</dbReference>
<evidence type="ECO:0000256" key="2">
    <source>
        <dbReference type="ARBA" id="ARBA00022679"/>
    </source>
</evidence>
<evidence type="ECO:0000313" key="9">
    <source>
        <dbReference type="EnsemblProtists" id="EKX48594"/>
    </source>
</evidence>
<dbReference type="InterPro" id="IPR004166">
    <property type="entry name" value="a-kinase_dom"/>
</dbReference>
<dbReference type="PROSITE" id="PS51158">
    <property type="entry name" value="ALPHA_KINASE"/>
    <property type="match status" value="1"/>
</dbReference>
<dbReference type="InterPro" id="IPR011009">
    <property type="entry name" value="Kinase-like_dom_sf"/>
</dbReference>
<gene>
    <name evidence="8" type="ORF">GUITHDRAFT_105739</name>
</gene>
<organism evidence="8">
    <name type="scientific">Guillardia theta (strain CCMP2712)</name>
    <name type="common">Cryptophyte</name>
    <dbReference type="NCBI Taxonomy" id="905079"/>
    <lineage>
        <taxon>Eukaryota</taxon>
        <taxon>Cryptophyceae</taxon>
        <taxon>Pyrenomonadales</taxon>
        <taxon>Geminigeraceae</taxon>
        <taxon>Guillardia</taxon>
    </lineage>
</organism>
<dbReference type="GeneID" id="17305201"/>
<evidence type="ECO:0000313" key="8">
    <source>
        <dbReference type="EMBL" id="EKX48594.1"/>
    </source>
</evidence>
<dbReference type="PANTHER" id="PTHR45992">
    <property type="entry name" value="EUKARYOTIC ELONGATION FACTOR 2 KINASE-RELATED"/>
    <property type="match status" value="1"/>
</dbReference>
<dbReference type="RefSeq" id="XP_005835574.1">
    <property type="nucleotide sequence ID" value="XM_005835517.1"/>
</dbReference>
<dbReference type="EMBL" id="JH992985">
    <property type="protein sequence ID" value="EKX48594.1"/>
    <property type="molecule type" value="Genomic_DNA"/>
</dbReference>
<keyword evidence="3" id="KW-0547">Nucleotide-binding</keyword>